<sequence>MAGLPGCDRRTRSAQLAS</sequence>
<proteinExistence type="evidence at transcript level"/>
<accession>C4J186</accession>
<name>C4J186_MAIZE</name>
<dbReference type="EMBL" id="BT084583">
    <property type="protein sequence ID" value="ACR34936.1"/>
    <property type="molecule type" value="mRNA"/>
</dbReference>
<protein>
    <submittedName>
        <fullName evidence="1">Uncharacterized protein</fullName>
    </submittedName>
</protein>
<evidence type="ECO:0000313" key="1">
    <source>
        <dbReference type="EMBL" id="ACR34936.1"/>
    </source>
</evidence>
<reference evidence="1" key="2">
    <citation type="submission" date="2012-06" db="EMBL/GenBank/DDBJ databases">
        <authorList>
            <person name="Yu Y."/>
            <person name="Currie J."/>
            <person name="Lomeli R."/>
            <person name="Angelova A."/>
            <person name="Collura K."/>
            <person name="Wissotski M."/>
            <person name="Campos D."/>
            <person name="Kudrna D."/>
            <person name="Golser W."/>
            <person name="Ashely E."/>
            <person name="Descour A."/>
            <person name="Fernandes J."/>
            <person name="Soderlund C."/>
            <person name="Walbot V."/>
        </authorList>
    </citation>
    <scope>NUCLEOTIDE SEQUENCE</scope>
    <source>
        <strain evidence="1">B73</strain>
    </source>
</reference>
<dbReference type="AlphaFoldDB" id="C4J186"/>
<reference evidence="1" key="1">
    <citation type="journal article" date="2009" name="PLoS Genet.">
        <title>Sequencing, mapping, and analysis of 27,455 maize full-length cDNAs.</title>
        <authorList>
            <person name="Soderlund C."/>
            <person name="Descour A."/>
            <person name="Kudrna D."/>
            <person name="Bomhoff M."/>
            <person name="Boyd L."/>
            <person name="Currie J."/>
            <person name="Angelova A."/>
            <person name="Collura K."/>
            <person name="Wissotski M."/>
            <person name="Ashley E."/>
            <person name="Morrow D."/>
            <person name="Fernandes J."/>
            <person name="Walbot V."/>
            <person name="Yu Y."/>
        </authorList>
    </citation>
    <scope>NUCLEOTIDE SEQUENCE</scope>
    <source>
        <strain evidence="1">B73</strain>
    </source>
</reference>
<organism evidence="1">
    <name type="scientific">Zea mays</name>
    <name type="common">Maize</name>
    <dbReference type="NCBI Taxonomy" id="4577"/>
    <lineage>
        <taxon>Eukaryota</taxon>
        <taxon>Viridiplantae</taxon>
        <taxon>Streptophyta</taxon>
        <taxon>Embryophyta</taxon>
        <taxon>Tracheophyta</taxon>
        <taxon>Spermatophyta</taxon>
        <taxon>Magnoliopsida</taxon>
        <taxon>Liliopsida</taxon>
        <taxon>Poales</taxon>
        <taxon>Poaceae</taxon>
        <taxon>PACMAD clade</taxon>
        <taxon>Panicoideae</taxon>
        <taxon>Andropogonodae</taxon>
        <taxon>Andropogoneae</taxon>
        <taxon>Tripsacinae</taxon>
        <taxon>Zea</taxon>
    </lineage>
</organism>